<feature type="compositionally biased region" description="Pro residues" evidence="2">
    <location>
        <begin position="186"/>
        <end position="199"/>
    </location>
</feature>
<evidence type="ECO:0000256" key="1">
    <source>
        <dbReference type="SAM" id="Coils"/>
    </source>
</evidence>
<dbReference type="EMBL" id="JARKHS020017102">
    <property type="protein sequence ID" value="KAK8773305.1"/>
    <property type="molecule type" value="Genomic_DNA"/>
</dbReference>
<dbReference type="Proteomes" id="UP001321473">
    <property type="component" value="Unassembled WGS sequence"/>
</dbReference>
<feature type="coiled-coil region" evidence="1">
    <location>
        <begin position="127"/>
        <end position="161"/>
    </location>
</feature>
<keyword evidence="1" id="KW-0175">Coiled coil</keyword>
<evidence type="ECO:0000256" key="2">
    <source>
        <dbReference type="SAM" id="MobiDB-lite"/>
    </source>
</evidence>
<accession>A0AAQ4EET6</accession>
<name>A0AAQ4EET6_AMBAM</name>
<evidence type="ECO:0000313" key="4">
    <source>
        <dbReference type="Proteomes" id="UP001321473"/>
    </source>
</evidence>
<proteinExistence type="predicted"/>
<comment type="caution">
    <text evidence="3">The sequence shown here is derived from an EMBL/GenBank/DDBJ whole genome shotgun (WGS) entry which is preliminary data.</text>
</comment>
<feature type="region of interest" description="Disordered" evidence="2">
    <location>
        <begin position="182"/>
        <end position="203"/>
    </location>
</feature>
<reference evidence="3 4" key="1">
    <citation type="journal article" date="2023" name="Arcadia Sci">
        <title>De novo assembly of a long-read Amblyomma americanum tick genome.</title>
        <authorList>
            <person name="Chou S."/>
            <person name="Poskanzer K.E."/>
            <person name="Rollins M."/>
            <person name="Thuy-Boun P.S."/>
        </authorList>
    </citation>
    <scope>NUCLEOTIDE SEQUENCE [LARGE SCALE GENOMIC DNA]</scope>
    <source>
        <strain evidence="3">F_SG_1</strain>
        <tissue evidence="3">Salivary glands</tissue>
    </source>
</reference>
<dbReference type="AlphaFoldDB" id="A0AAQ4EET6"/>
<organism evidence="3 4">
    <name type="scientific">Amblyomma americanum</name>
    <name type="common">Lone star tick</name>
    <dbReference type="NCBI Taxonomy" id="6943"/>
    <lineage>
        <taxon>Eukaryota</taxon>
        <taxon>Metazoa</taxon>
        <taxon>Ecdysozoa</taxon>
        <taxon>Arthropoda</taxon>
        <taxon>Chelicerata</taxon>
        <taxon>Arachnida</taxon>
        <taxon>Acari</taxon>
        <taxon>Parasitiformes</taxon>
        <taxon>Ixodida</taxon>
        <taxon>Ixodoidea</taxon>
        <taxon>Ixodidae</taxon>
        <taxon>Amblyomminae</taxon>
        <taxon>Amblyomma</taxon>
    </lineage>
</organism>
<protein>
    <submittedName>
        <fullName evidence="3">Uncharacterized protein</fullName>
    </submittedName>
</protein>
<evidence type="ECO:0000313" key="3">
    <source>
        <dbReference type="EMBL" id="KAK8773305.1"/>
    </source>
</evidence>
<sequence>MGASPLPLRSLARLQTLAPSTAADASTAADKPVANEQPQMKPVARAPLAALAAFQEHISVLRQNLVGAEQTLDTVQPEGFQELKKALLQLYVLVEALMVTAYVSYPMAKEFSSRHSSLLSSQVSKMISQMESVADALKDKRRDLKNELRTLEEENALLHEAVFRERCKALTRTRSGAILRFERKVTPPPASRPAPPPPNLRDSGVAFGSVRQLLFTPAITR</sequence>
<keyword evidence="4" id="KW-1185">Reference proteome</keyword>
<gene>
    <name evidence="3" type="ORF">V5799_012166</name>
</gene>